<dbReference type="OrthoDB" id="10051290at2759"/>
<comment type="similarity">
    <text evidence="1">Belongs to the PAL/histidase family.</text>
</comment>
<dbReference type="Proteomes" id="UP000681722">
    <property type="component" value="Unassembled WGS sequence"/>
</dbReference>
<dbReference type="CDD" id="cd00332">
    <property type="entry name" value="PAL-HAL"/>
    <property type="match status" value="1"/>
</dbReference>
<dbReference type="PANTHER" id="PTHR10362">
    <property type="entry name" value="HISTIDINE AMMONIA-LYASE"/>
    <property type="match status" value="1"/>
</dbReference>
<evidence type="ECO:0000256" key="1">
    <source>
        <dbReference type="ARBA" id="ARBA00007238"/>
    </source>
</evidence>
<dbReference type="EMBL" id="CAJOBC010006112">
    <property type="protein sequence ID" value="CAF3887433.1"/>
    <property type="molecule type" value="Genomic_DNA"/>
</dbReference>
<sequence>MSDTLLESYVEKNQLQLNDKAASTSSIILNGSELTIPQLVDIARCSFDSPTKVELTHDPQIVKKMKESCEFIDKVVREAQPLYGVTTLFGGMAYKSITNQYQDACDLQNNMLFFHKTGAGCYLPLEDVRAAMVLRANSHLVGVSGIRIDIVERLLLFVNQQVTPFVPEFGSIGASGDLIPLTYIAGSLCGVNETFSVDVRGKTMTAIEALKELDLEPISLLPKEGLAMLNGTSMMTASAALATYDLKILIAATLHIHALAIQAMLGNTMPFHPFIHEKKPHKGQKYVARTMCDLLNESKMINCCLDGKHIMIPNVLIQNRYSLRCIPQYLGPFIEALDQITQTIEIEMNSANDNPLIDTENEKAYSAGNFFGEHVSTSMDRLRYIVGLISKHTDVQMAQLVTAEFSNGLPACLIANPERTVNMGVKGLQLCGNAIMPYLLFMGNSIADRYATYAEQYNQNINTLGQMSATLARRSTMIMKQHVAIALMICVQAVDLRTHLILKDTYDARELLSPLTSHTYEAIRELIKVQIRKDKPYIWNDNEQALDEHIKLIADNLTNKNSTIYKALQPTIEQLSNVKICN</sequence>
<evidence type="ECO:0000313" key="2">
    <source>
        <dbReference type="EMBL" id="CAF1123917.1"/>
    </source>
</evidence>
<dbReference type="Gene3D" id="1.20.200.10">
    <property type="entry name" value="Fumarase/aspartase (Central domain)"/>
    <property type="match status" value="1"/>
</dbReference>
<evidence type="ECO:0008006" key="5">
    <source>
        <dbReference type="Google" id="ProtNLM"/>
    </source>
</evidence>
<dbReference type="InterPro" id="IPR001106">
    <property type="entry name" value="Aromatic_Lyase"/>
</dbReference>
<keyword evidence="4" id="KW-1185">Reference proteome</keyword>
<comment type="caution">
    <text evidence="2">The sequence shown here is derived from an EMBL/GenBank/DDBJ whole genome shotgun (WGS) entry which is preliminary data.</text>
</comment>
<accession>A0A814QT69</accession>
<dbReference type="Proteomes" id="UP000663829">
    <property type="component" value="Unassembled WGS sequence"/>
</dbReference>
<proteinExistence type="inferred from homology"/>
<gene>
    <name evidence="2" type="ORF">GPM918_LOCUS19832</name>
    <name evidence="3" type="ORF">SRO942_LOCUS19830</name>
</gene>
<dbReference type="InterPro" id="IPR008948">
    <property type="entry name" value="L-Aspartase-like"/>
</dbReference>
<evidence type="ECO:0000313" key="3">
    <source>
        <dbReference type="EMBL" id="CAF3887433.1"/>
    </source>
</evidence>
<dbReference type="SUPFAM" id="SSF48557">
    <property type="entry name" value="L-aspartase-like"/>
    <property type="match status" value="1"/>
</dbReference>
<dbReference type="GO" id="GO:0003824">
    <property type="term" value="F:catalytic activity"/>
    <property type="evidence" value="ECO:0007669"/>
    <property type="project" value="InterPro"/>
</dbReference>
<protein>
    <recommendedName>
        <fullName evidence="5">Phenylalanine ammonia-lyase</fullName>
    </recommendedName>
</protein>
<name>A0A814QT69_9BILA</name>
<reference evidence="2" key="1">
    <citation type="submission" date="2021-02" db="EMBL/GenBank/DDBJ databases">
        <authorList>
            <person name="Nowell W R."/>
        </authorList>
    </citation>
    <scope>NUCLEOTIDE SEQUENCE</scope>
</reference>
<dbReference type="AlphaFoldDB" id="A0A814QT69"/>
<organism evidence="2 4">
    <name type="scientific">Didymodactylos carnosus</name>
    <dbReference type="NCBI Taxonomy" id="1234261"/>
    <lineage>
        <taxon>Eukaryota</taxon>
        <taxon>Metazoa</taxon>
        <taxon>Spiralia</taxon>
        <taxon>Gnathifera</taxon>
        <taxon>Rotifera</taxon>
        <taxon>Eurotatoria</taxon>
        <taxon>Bdelloidea</taxon>
        <taxon>Philodinida</taxon>
        <taxon>Philodinidae</taxon>
        <taxon>Didymodactylos</taxon>
    </lineage>
</organism>
<evidence type="ECO:0000313" key="4">
    <source>
        <dbReference type="Proteomes" id="UP000663829"/>
    </source>
</evidence>
<dbReference type="Gene3D" id="1.10.275.10">
    <property type="entry name" value="Fumarase/aspartase (N-terminal domain)"/>
    <property type="match status" value="1"/>
</dbReference>
<dbReference type="Pfam" id="PF00221">
    <property type="entry name" value="Lyase_aromatic"/>
    <property type="match status" value="1"/>
</dbReference>
<dbReference type="InterPro" id="IPR024083">
    <property type="entry name" value="Fumarase/histidase_N"/>
</dbReference>
<dbReference type="EMBL" id="CAJNOQ010006111">
    <property type="protein sequence ID" value="CAF1123917.1"/>
    <property type="molecule type" value="Genomic_DNA"/>
</dbReference>